<reference evidence="1 2" key="1">
    <citation type="journal article" date="2011" name="PLoS Pathog.">
        <title>Dynamic evolution of pathogenicity revealed by sequencing and comparative genomics of 19 Pseudomonas syringae isolates.</title>
        <authorList>
            <person name="Baltrus D.A."/>
            <person name="Nishimura M.T."/>
            <person name="Romanchuk A."/>
            <person name="Chang J.H."/>
            <person name="Mukhtar M.S."/>
            <person name="Cherkis K."/>
            <person name="Roach J."/>
            <person name="Grant S.R."/>
            <person name="Jones C.D."/>
            <person name="Dangl J.L."/>
        </authorList>
    </citation>
    <scope>NUCLEOTIDE SEQUENCE [LARGE SCALE GENOMIC DNA]</scope>
    <source>
        <strain evidence="2">race 4</strain>
    </source>
</reference>
<proteinExistence type="predicted"/>
<organism evidence="1 2">
    <name type="scientific">Pseudomonas savastanoi pv. glycinea str. race 4</name>
    <dbReference type="NCBI Taxonomy" id="875330"/>
    <lineage>
        <taxon>Bacteria</taxon>
        <taxon>Pseudomonadati</taxon>
        <taxon>Pseudomonadota</taxon>
        <taxon>Gammaproteobacteria</taxon>
        <taxon>Pseudomonadales</taxon>
        <taxon>Pseudomonadaceae</taxon>
        <taxon>Pseudomonas</taxon>
    </lineage>
</organism>
<accession>F3CAZ7</accession>
<dbReference type="AlphaFoldDB" id="F3CAZ7"/>
<name>F3CAZ7_PSESG</name>
<protein>
    <submittedName>
        <fullName evidence="1">Uncharacterized protein</fullName>
    </submittedName>
</protein>
<sequence length="34" mass="3706">MWAVEAGKKQVLGIEVAYAQRGDFNPAACNQRLA</sequence>
<dbReference type="BioCyc" id="PSYR875330:G11XH-4905-MONOMER"/>
<comment type="caution">
    <text evidence="1">The sequence shown here is derived from an EMBL/GenBank/DDBJ whole genome shotgun (WGS) entry which is preliminary data.</text>
</comment>
<evidence type="ECO:0000313" key="2">
    <source>
        <dbReference type="Proteomes" id="UP000005466"/>
    </source>
</evidence>
<dbReference type="HOGENOM" id="CLU_3375435_0_0_6"/>
<evidence type="ECO:0000313" key="1">
    <source>
        <dbReference type="EMBL" id="EGH16439.1"/>
    </source>
</evidence>
<gene>
    <name evidence="1" type="ORF">Pgy4_25655</name>
</gene>
<dbReference type="EMBL" id="ADWY01001243">
    <property type="protein sequence ID" value="EGH16439.1"/>
    <property type="molecule type" value="Genomic_DNA"/>
</dbReference>
<dbReference type="Proteomes" id="UP000005466">
    <property type="component" value="Unassembled WGS sequence"/>
</dbReference>